<sequence>MATGLQDRFELENRYVSRDGRTIHGRLTATLLRNAAGKPHLAIGMVEEITERKLHEEIRQQAYRQIERNMEQFAILGDHVRHPLQVILARADLMDDEETAEQIREQVRRINALIRQLDEGWVESRKIREFLRRNDLL</sequence>
<dbReference type="SMART" id="SM00388">
    <property type="entry name" value="HisKA"/>
    <property type="match status" value="1"/>
</dbReference>
<dbReference type="NCBIfam" id="TIGR00229">
    <property type="entry name" value="sensory_box"/>
    <property type="match status" value="1"/>
</dbReference>
<evidence type="ECO:0000259" key="2">
    <source>
        <dbReference type="PROSITE" id="PS50113"/>
    </source>
</evidence>
<keyword evidence="3" id="KW-0418">Kinase</keyword>
<keyword evidence="1" id="KW-0175">Coiled coil</keyword>
<evidence type="ECO:0000256" key="1">
    <source>
        <dbReference type="SAM" id="Coils"/>
    </source>
</evidence>
<dbReference type="InterPro" id="IPR000014">
    <property type="entry name" value="PAS"/>
</dbReference>
<evidence type="ECO:0000313" key="3">
    <source>
        <dbReference type="EMBL" id="KUG19079.1"/>
    </source>
</evidence>
<dbReference type="AlphaFoldDB" id="A0A0W8FDY1"/>
<organism evidence="3">
    <name type="scientific">hydrocarbon metagenome</name>
    <dbReference type="NCBI Taxonomy" id="938273"/>
    <lineage>
        <taxon>unclassified sequences</taxon>
        <taxon>metagenomes</taxon>
        <taxon>ecological metagenomes</taxon>
    </lineage>
</organism>
<dbReference type="InterPro" id="IPR000700">
    <property type="entry name" value="PAS-assoc_C"/>
</dbReference>
<dbReference type="InterPro" id="IPR035965">
    <property type="entry name" value="PAS-like_dom_sf"/>
</dbReference>
<gene>
    <name evidence="3" type="ORF">ASZ90_011212</name>
</gene>
<dbReference type="InterPro" id="IPR001610">
    <property type="entry name" value="PAC"/>
</dbReference>
<protein>
    <submittedName>
        <fullName evidence="3">Sensory transduction histidine kinase</fullName>
    </submittedName>
</protein>
<feature type="coiled-coil region" evidence="1">
    <location>
        <begin position="93"/>
        <end position="120"/>
    </location>
</feature>
<accession>A0A0W8FDY1</accession>
<dbReference type="EMBL" id="LNQE01001330">
    <property type="protein sequence ID" value="KUG19079.1"/>
    <property type="molecule type" value="Genomic_DNA"/>
</dbReference>
<dbReference type="SMART" id="SM00086">
    <property type="entry name" value="PAC"/>
    <property type="match status" value="1"/>
</dbReference>
<name>A0A0W8FDY1_9ZZZZ</name>
<keyword evidence="3" id="KW-0808">Transferase</keyword>
<feature type="domain" description="PAC" evidence="2">
    <location>
        <begin position="9"/>
        <end position="61"/>
    </location>
</feature>
<dbReference type="InterPro" id="IPR003661">
    <property type="entry name" value="HisK_dim/P_dom"/>
</dbReference>
<dbReference type="Gene3D" id="3.30.450.20">
    <property type="entry name" value="PAS domain"/>
    <property type="match status" value="1"/>
</dbReference>
<proteinExistence type="predicted"/>
<dbReference type="PROSITE" id="PS50113">
    <property type="entry name" value="PAC"/>
    <property type="match status" value="1"/>
</dbReference>
<dbReference type="SUPFAM" id="SSF55785">
    <property type="entry name" value="PYP-like sensor domain (PAS domain)"/>
    <property type="match status" value="1"/>
</dbReference>
<dbReference type="GO" id="GO:0000155">
    <property type="term" value="F:phosphorelay sensor kinase activity"/>
    <property type="evidence" value="ECO:0007669"/>
    <property type="project" value="InterPro"/>
</dbReference>
<reference evidence="3" key="1">
    <citation type="journal article" date="2015" name="Proc. Natl. Acad. Sci. U.S.A.">
        <title>Networks of energetic and metabolic interactions define dynamics in microbial communities.</title>
        <authorList>
            <person name="Embree M."/>
            <person name="Liu J.K."/>
            <person name="Al-Bassam M.M."/>
            <person name="Zengler K."/>
        </authorList>
    </citation>
    <scope>NUCLEOTIDE SEQUENCE</scope>
</reference>
<comment type="caution">
    <text evidence="3">The sequence shown here is derived from an EMBL/GenBank/DDBJ whole genome shotgun (WGS) entry which is preliminary data.</text>
</comment>